<accession>H6RG46</accession>
<evidence type="ECO:0000259" key="1">
    <source>
        <dbReference type="Pfam" id="PF00534"/>
    </source>
</evidence>
<protein>
    <submittedName>
        <fullName evidence="2">Glycosyl transferase, family 1</fullName>
    </submittedName>
</protein>
<sequence>MVVVVAPSYPYRGGIADTSDAFVTTLLKQNQEVVVVSFSILYPRLFFPGKTQFTEEQKIIPYKSVRLLNTLNPYSWWKTAKYINHLKPKAVVFRYWTPWLALSYSVITRFITCKKIAWVDNALPHERKIADEVLLKAFLKGTNEVITMSEKVSSILEGYTKKPVKTLFHPINNHLAEPIDKAKAVATLGLDGTFEYLLFFGLIRPYKGLDTLIKSLPALLKKRPDVHVLVVGEPYEPMERYRALAVSLNIDEKILFHDRFVPNVEISLWFSACDWVVQPYKSATQSGITPMAIHYSRPTVVTDVGGLADSITPEIGLVSKANPTSLGKTLEKALANSKSFQNPKAFSVLRKEKSWHKFCQEFTNDFLS</sequence>
<dbReference type="GO" id="GO:0016757">
    <property type="term" value="F:glycosyltransferase activity"/>
    <property type="evidence" value="ECO:0007669"/>
    <property type="project" value="InterPro"/>
</dbReference>
<organism evidence="2">
    <name type="scientific">uncultured Flavobacteriia bacterium</name>
    <dbReference type="NCBI Taxonomy" id="212695"/>
    <lineage>
        <taxon>Bacteria</taxon>
        <taxon>Pseudomonadati</taxon>
        <taxon>Bacteroidota</taxon>
        <taxon>Flavobacteriia</taxon>
        <taxon>environmental samples</taxon>
    </lineage>
</organism>
<dbReference type="Gene3D" id="3.40.50.2000">
    <property type="entry name" value="Glycogen Phosphorylase B"/>
    <property type="match status" value="2"/>
</dbReference>
<keyword evidence="2" id="KW-0808">Transferase</keyword>
<dbReference type="InterPro" id="IPR001296">
    <property type="entry name" value="Glyco_trans_1"/>
</dbReference>
<dbReference type="EMBL" id="FO117595">
    <property type="protein sequence ID" value="CCG00007.1"/>
    <property type="molecule type" value="Genomic_DNA"/>
</dbReference>
<evidence type="ECO:0000313" key="2">
    <source>
        <dbReference type="EMBL" id="CCG00007.1"/>
    </source>
</evidence>
<feature type="domain" description="Glycosyl transferase family 1" evidence="1">
    <location>
        <begin position="185"/>
        <end position="339"/>
    </location>
</feature>
<dbReference type="AlphaFoldDB" id="H6RG46"/>
<proteinExistence type="predicted"/>
<reference evidence="2" key="2">
    <citation type="submission" date="2012-02" db="EMBL/GenBank/DDBJ databases">
        <authorList>
            <person name="Genoscope - CEA"/>
        </authorList>
    </citation>
    <scope>NUCLEOTIDE SEQUENCE</scope>
</reference>
<reference evidence="2" key="1">
    <citation type="journal article" date="2012" name="Environ. Microbiol.">
        <title>Genomic content of uncultured Bacteroidetes from contrasting oceanic provinces in the North Atlantic Ocean.</title>
        <authorList>
            <person name="Gomez-Pereira P.R."/>
            <person name="Schuler M."/>
            <person name="Fuchs B.M."/>
            <person name="Bennke C."/>
            <person name="Teeling H."/>
            <person name="Waldmann J."/>
            <person name="Richter M."/>
            <person name="Barbe V."/>
            <person name="Bataille E."/>
            <person name="Glockner F.O."/>
            <person name="Amann R."/>
        </authorList>
    </citation>
    <scope>NUCLEOTIDE SEQUENCE</scope>
</reference>
<gene>
    <name evidence="2" type="ORF">VIS_S3CFB50035</name>
</gene>
<dbReference type="SUPFAM" id="SSF53756">
    <property type="entry name" value="UDP-Glycosyltransferase/glycogen phosphorylase"/>
    <property type="match status" value="1"/>
</dbReference>
<name>H6RG46_9BACT</name>
<dbReference type="Pfam" id="PF00534">
    <property type="entry name" value="Glycos_transf_1"/>
    <property type="match status" value="1"/>
</dbReference>
<dbReference type="PANTHER" id="PTHR12526">
    <property type="entry name" value="GLYCOSYLTRANSFERASE"/>
    <property type="match status" value="1"/>
</dbReference>